<gene>
    <name evidence="1" type="ORF">EDE15_4508</name>
</gene>
<evidence type="ECO:0008006" key="3">
    <source>
        <dbReference type="Google" id="ProtNLM"/>
    </source>
</evidence>
<sequence>MRPEIIFRAKEIITNKYMLCQSVAKATRRLHISSTNTQETINSAFERIASGSETFILAQGVGV</sequence>
<protein>
    <recommendedName>
        <fullName evidence="3">DNA-directed RNA polymerase subunit omega</fullName>
    </recommendedName>
</protein>
<proteinExistence type="predicted"/>
<dbReference type="OrthoDB" id="123301at2"/>
<dbReference type="AlphaFoldDB" id="A0A428MPU1"/>
<organism evidence="1 2">
    <name type="scientific">Edaphobacter aggregans</name>
    <dbReference type="NCBI Taxonomy" id="570835"/>
    <lineage>
        <taxon>Bacteria</taxon>
        <taxon>Pseudomonadati</taxon>
        <taxon>Acidobacteriota</taxon>
        <taxon>Terriglobia</taxon>
        <taxon>Terriglobales</taxon>
        <taxon>Acidobacteriaceae</taxon>
        <taxon>Edaphobacter</taxon>
    </lineage>
</organism>
<dbReference type="RefSeq" id="WP_125487188.1">
    <property type="nucleotide sequence ID" value="NZ_RSDW01000001.1"/>
</dbReference>
<accession>A0A428MPU1</accession>
<evidence type="ECO:0000313" key="1">
    <source>
        <dbReference type="EMBL" id="RSL18902.1"/>
    </source>
</evidence>
<comment type="caution">
    <text evidence="1">The sequence shown here is derived from an EMBL/GenBank/DDBJ whole genome shotgun (WGS) entry which is preliminary data.</text>
</comment>
<dbReference type="Proteomes" id="UP000269669">
    <property type="component" value="Unassembled WGS sequence"/>
</dbReference>
<keyword evidence="2" id="KW-1185">Reference proteome</keyword>
<evidence type="ECO:0000313" key="2">
    <source>
        <dbReference type="Proteomes" id="UP000269669"/>
    </source>
</evidence>
<dbReference type="EMBL" id="RSDW01000001">
    <property type="protein sequence ID" value="RSL18902.1"/>
    <property type="molecule type" value="Genomic_DNA"/>
</dbReference>
<reference evidence="1 2" key="1">
    <citation type="submission" date="2018-12" db="EMBL/GenBank/DDBJ databases">
        <title>Sequencing of bacterial isolates from soil warming experiment in Harvard Forest, Massachusetts, USA.</title>
        <authorList>
            <person name="Deangelis K."/>
        </authorList>
    </citation>
    <scope>NUCLEOTIDE SEQUENCE [LARGE SCALE GENOMIC DNA]</scope>
    <source>
        <strain evidence="1 2">EB153</strain>
    </source>
</reference>
<name>A0A428MPU1_9BACT</name>